<evidence type="ECO:0000313" key="3">
    <source>
        <dbReference type="EMBL" id="SDB91201.1"/>
    </source>
</evidence>
<keyword evidence="1" id="KW-0812">Transmembrane</keyword>
<reference evidence="3 4" key="1">
    <citation type="submission" date="2016-09" db="EMBL/GenBank/DDBJ databases">
        <authorList>
            <person name="Capua I."/>
            <person name="De Benedictis P."/>
            <person name="Joannis T."/>
            <person name="Lombin L.H."/>
            <person name="Cattoli G."/>
        </authorList>
    </citation>
    <scope>NUCLEOTIDE SEQUENCE [LARGE SCALE GENOMIC DNA]</scope>
    <source>
        <strain evidence="3 4">ISLP-3</strain>
    </source>
</reference>
<dbReference type="Gene3D" id="3.40.50.410">
    <property type="entry name" value="von Willebrand factor, type A domain"/>
    <property type="match status" value="1"/>
</dbReference>
<dbReference type="SUPFAM" id="SSF53300">
    <property type="entry name" value="vWA-like"/>
    <property type="match status" value="1"/>
</dbReference>
<evidence type="ECO:0000259" key="2">
    <source>
        <dbReference type="PROSITE" id="PS50234"/>
    </source>
</evidence>
<dbReference type="EMBL" id="FMYH01000001">
    <property type="protein sequence ID" value="SDB91201.1"/>
    <property type="molecule type" value="Genomic_DNA"/>
</dbReference>
<accession>A0A1G6HAF7</accession>
<keyword evidence="1" id="KW-0472">Membrane</keyword>
<gene>
    <name evidence="3" type="ORF">SAMN05216410_0869</name>
</gene>
<evidence type="ECO:0000256" key="1">
    <source>
        <dbReference type="SAM" id="Phobius"/>
    </source>
</evidence>
<keyword evidence="1" id="KW-1133">Transmembrane helix</keyword>
<feature type="transmembrane region" description="Helical" evidence="1">
    <location>
        <begin position="49"/>
        <end position="65"/>
    </location>
</feature>
<feature type="transmembrane region" description="Helical" evidence="1">
    <location>
        <begin position="6"/>
        <end position="28"/>
    </location>
</feature>
<sequence>MILQPLVPVALLVIVVIPLLVLTGTLAVQGFRQNSPAGRHQAWSWLRRLAIVVVVAVIGVGPSLPRTTMDTSITAVDMFFVVDRTGSMAAEDYDGTSPRLDGVRADINSLVADVPGARYSIISFDSQASRQLPLTTDARAVKSWTQTMDREVTARSQGSLVDRPLDELSRALTASAEQHPSNIRLVFFMTDGENTADGDRRSFADLAPLIDGGAVLGYGTEEGGRMKEYALSAAGDGTEGTYLKDESLPGSPDALSIYDPVELAALADELGVEFVHRTTAGETTQMIAGLDPEQIAADGRRSLTSYQMLLWPFALLLSVLLAAEAVAGGAHLGRKVGVEHA</sequence>
<protein>
    <submittedName>
        <fullName evidence="3">Ca-activated chloride channel family protein</fullName>
    </submittedName>
</protein>
<dbReference type="InterPro" id="IPR002035">
    <property type="entry name" value="VWF_A"/>
</dbReference>
<dbReference type="Pfam" id="PF13519">
    <property type="entry name" value="VWA_2"/>
    <property type="match status" value="1"/>
</dbReference>
<dbReference type="PROSITE" id="PS50234">
    <property type="entry name" value="VWFA"/>
    <property type="match status" value="1"/>
</dbReference>
<dbReference type="SMART" id="SM00327">
    <property type="entry name" value="VWA"/>
    <property type="match status" value="1"/>
</dbReference>
<dbReference type="Proteomes" id="UP000199039">
    <property type="component" value="Unassembled WGS sequence"/>
</dbReference>
<organism evidence="3 4">
    <name type="scientific">Sanguibacter gelidistatuariae</name>
    <dbReference type="NCBI Taxonomy" id="1814289"/>
    <lineage>
        <taxon>Bacteria</taxon>
        <taxon>Bacillati</taxon>
        <taxon>Actinomycetota</taxon>
        <taxon>Actinomycetes</taxon>
        <taxon>Micrococcales</taxon>
        <taxon>Sanguibacteraceae</taxon>
        <taxon>Sanguibacter</taxon>
    </lineage>
</organism>
<name>A0A1G6HAF7_9MICO</name>
<dbReference type="AlphaFoldDB" id="A0A1G6HAF7"/>
<feature type="domain" description="VWFA" evidence="2">
    <location>
        <begin position="77"/>
        <end position="270"/>
    </location>
</feature>
<dbReference type="InterPro" id="IPR036465">
    <property type="entry name" value="vWFA_dom_sf"/>
</dbReference>
<feature type="transmembrane region" description="Helical" evidence="1">
    <location>
        <begin position="308"/>
        <end position="327"/>
    </location>
</feature>
<dbReference type="RefSeq" id="WP_175558988.1">
    <property type="nucleotide sequence ID" value="NZ_FMYH01000001.1"/>
</dbReference>
<proteinExistence type="predicted"/>
<keyword evidence="4" id="KW-1185">Reference proteome</keyword>
<evidence type="ECO:0000313" key="4">
    <source>
        <dbReference type="Proteomes" id="UP000199039"/>
    </source>
</evidence>
<dbReference type="STRING" id="1814289.SAMN05216410_0869"/>